<dbReference type="Proteomes" id="UP000295764">
    <property type="component" value="Unassembled WGS sequence"/>
</dbReference>
<dbReference type="AlphaFoldDB" id="A0A4R6DIY1"/>
<proteinExistence type="predicted"/>
<dbReference type="InterPro" id="IPR007721">
    <property type="entry name" value="RbsD_FucU"/>
</dbReference>
<gene>
    <name evidence="4" type="ORF">EDF64_10421</name>
</gene>
<comment type="caution">
    <text evidence="4">The sequence shown here is derived from an EMBL/GenBank/DDBJ whole genome shotgun (WGS) entry which is preliminary data.</text>
</comment>
<dbReference type="InterPro" id="IPR023750">
    <property type="entry name" value="RbsD-like_sf"/>
</dbReference>
<dbReference type="RefSeq" id="WP_133519330.1">
    <property type="nucleotide sequence ID" value="NZ_SNVW01000004.1"/>
</dbReference>
<protein>
    <submittedName>
        <fullName evidence="4">L-fucose mutarotase</fullName>
    </submittedName>
</protein>
<dbReference type="Pfam" id="PF05025">
    <property type="entry name" value="RbsD_FucU"/>
    <property type="match status" value="1"/>
</dbReference>
<reference evidence="4 5" key="1">
    <citation type="submission" date="2019-03" db="EMBL/GenBank/DDBJ databases">
        <title>Genomic analyses of the natural microbiome of Caenorhabditis elegans.</title>
        <authorList>
            <person name="Samuel B."/>
        </authorList>
    </citation>
    <scope>NUCLEOTIDE SEQUENCE [LARGE SCALE GENOMIC DNA]</scope>
    <source>
        <strain evidence="4 5">JUb65</strain>
    </source>
</reference>
<evidence type="ECO:0000256" key="1">
    <source>
        <dbReference type="ARBA" id="ARBA00000223"/>
    </source>
</evidence>
<organism evidence="4 5">
    <name type="scientific">Curtobacterium flaccumfaciens</name>
    <dbReference type="NCBI Taxonomy" id="2035"/>
    <lineage>
        <taxon>Bacteria</taxon>
        <taxon>Bacillati</taxon>
        <taxon>Actinomycetota</taxon>
        <taxon>Actinomycetes</taxon>
        <taxon>Micrococcales</taxon>
        <taxon>Microbacteriaceae</taxon>
        <taxon>Curtobacterium</taxon>
    </lineage>
</organism>
<comment type="catalytic activity">
    <reaction evidence="1">
        <text>beta-D-ribopyranose = beta-D-ribofuranose</text>
        <dbReference type="Rhea" id="RHEA:25432"/>
        <dbReference type="ChEBI" id="CHEBI:27476"/>
        <dbReference type="ChEBI" id="CHEBI:47002"/>
        <dbReference type="EC" id="5.4.99.62"/>
    </reaction>
</comment>
<evidence type="ECO:0000313" key="5">
    <source>
        <dbReference type="Proteomes" id="UP000295764"/>
    </source>
</evidence>
<accession>A0A4R6DIY1</accession>
<comment type="catalytic activity">
    <reaction evidence="3">
        <text>alpha-L-fucose = beta-L-fucose</text>
        <dbReference type="Rhea" id="RHEA:25580"/>
        <dbReference type="ChEBI" id="CHEBI:42548"/>
        <dbReference type="ChEBI" id="CHEBI:42589"/>
        <dbReference type="EC" id="5.1.3.29"/>
    </reaction>
</comment>
<dbReference type="Gene3D" id="3.40.1650.10">
    <property type="entry name" value="RbsD-like domain"/>
    <property type="match status" value="1"/>
</dbReference>
<dbReference type="OrthoDB" id="9805009at2"/>
<dbReference type="GO" id="GO:0042806">
    <property type="term" value="F:fucose binding"/>
    <property type="evidence" value="ECO:0007669"/>
    <property type="project" value="TreeGrafter"/>
</dbReference>
<name>A0A4R6DIY1_9MICO</name>
<dbReference type="GO" id="GO:0036373">
    <property type="term" value="F:L-fucose mutarotase activity"/>
    <property type="evidence" value="ECO:0007669"/>
    <property type="project" value="UniProtKB-EC"/>
</dbReference>
<keyword evidence="2" id="KW-0413">Isomerase</keyword>
<dbReference type="PANTHER" id="PTHR31690">
    <property type="entry name" value="FUCOSE MUTAROTASE"/>
    <property type="match status" value="1"/>
</dbReference>
<dbReference type="EMBL" id="SNVW01000004">
    <property type="protein sequence ID" value="TDN44620.1"/>
    <property type="molecule type" value="Genomic_DNA"/>
</dbReference>
<evidence type="ECO:0000256" key="3">
    <source>
        <dbReference type="ARBA" id="ARBA00036324"/>
    </source>
</evidence>
<dbReference type="PANTHER" id="PTHR31690:SF4">
    <property type="entry name" value="FUCOSE MUTAROTASE"/>
    <property type="match status" value="1"/>
</dbReference>
<dbReference type="InterPro" id="IPR050443">
    <property type="entry name" value="RbsD/FucU_mutarotase"/>
</dbReference>
<dbReference type="SUPFAM" id="SSF102546">
    <property type="entry name" value="RbsD-like"/>
    <property type="match status" value="1"/>
</dbReference>
<evidence type="ECO:0000313" key="4">
    <source>
        <dbReference type="EMBL" id="TDN44620.1"/>
    </source>
</evidence>
<evidence type="ECO:0000256" key="2">
    <source>
        <dbReference type="ARBA" id="ARBA00023235"/>
    </source>
</evidence>
<sequence>MITGPLVHPPLLEALASSGHGSGVLIADGNYPYLTATGPGVRLIHLNLRPGLLDVTTVLDAVLTVVNVESATVMQTPDGVTTPAQDDYARLLGGDVPVEKVDRFAFYDRVRSPDVGVVIATGDERLYGNLLVTVGLR</sequence>
<dbReference type="GO" id="GO:0062193">
    <property type="term" value="F:D-ribose pyranase activity"/>
    <property type="evidence" value="ECO:0007669"/>
    <property type="project" value="UniProtKB-EC"/>
</dbReference>
<dbReference type="GO" id="GO:0006004">
    <property type="term" value="P:fucose metabolic process"/>
    <property type="evidence" value="ECO:0007669"/>
    <property type="project" value="TreeGrafter"/>
</dbReference>